<protein>
    <submittedName>
        <fullName evidence="1">Uncharacterized protein</fullName>
    </submittedName>
</protein>
<dbReference type="AlphaFoldDB" id="A0A9P0K3U2"/>
<reference evidence="1" key="1">
    <citation type="submission" date="2022-03" db="EMBL/GenBank/DDBJ databases">
        <authorList>
            <person name="Sayadi A."/>
        </authorList>
    </citation>
    <scope>NUCLEOTIDE SEQUENCE</scope>
</reference>
<sequence>MLGRKNVQLDPYTLGQASNWKTYGTMSNKGGNRALTHRKFRDFLAEVDATYGDLLLHTGVRWLSAGKCLQRFFALRKEIPIFLKNEVKSDTTELENQMADAQFLADLAFLTDMTSHLNELNLKLQGKQQNIANLFGHINGCKEHFEEMKDFEEVSYLPHIKYIDTIAEEFKNRFSDFKKIGSDISVFTQILTISVVNVSRADLQLELCDLQPDPFYQGRTETGLDFFKLLPGERYRNLRNLGLTMGSKMASTQLEEKTITWKGWLYKRGLIRRYPVQSNSLCYALSGCILSPYTPAHSLSEFIRSAKKLQQADNSTNHELG</sequence>
<dbReference type="Proteomes" id="UP001152888">
    <property type="component" value="Unassembled WGS sequence"/>
</dbReference>
<name>A0A9P0K3U2_ACAOB</name>
<keyword evidence="2" id="KW-1185">Reference proteome</keyword>
<dbReference type="OrthoDB" id="6623314at2759"/>
<accession>A0A9P0K3U2</accession>
<dbReference type="PANTHER" id="PTHR45913:SF20">
    <property type="entry name" value="GENERAL TRANSCRIPTION FACTOR II-I REPEAT DOMAIN-CONTAINING PROTEIN 2"/>
    <property type="match status" value="1"/>
</dbReference>
<dbReference type="PANTHER" id="PTHR45913">
    <property type="entry name" value="EPM2A-INTERACTING PROTEIN 1"/>
    <property type="match status" value="1"/>
</dbReference>
<evidence type="ECO:0000313" key="2">
    <source>
        <dbReference type="Proteomes" id="UP001152888"/>
    </source>
</evidence>
<dbReference type="EMBL" id="CAKOFQ010006729">
    <property type="protein sequence ID" value="CAH1965859.1"/>
    <property type="molecule type" value="Genomic_DNA"/>
</dbReference>
<gene>
    <name evidence="1" type="ORF">ACAOBT_LOCUS6549</name>
</gene>
<proteinExistence type="predicted"/>
<comment type="caution">
    <text evidence="1">The sequence shown here is derived from an EMBL/GenBank/DDBJ whole genome shotgun (WGS) entry which is preliminary data.</text>
</comment>
<organism evidence="1 2">
    <name type="scientific">Acanthoscelides obtectus</name>
    <name type="common">Bean weevil</name>
    <name type="synonym">Bruchus obtectus</name>
    <dbReference type="NCBI Taxonomy" id="200917"/>
    <lineage>
        <taxon>Eukaryota</taxon>
        <taxon>Metazoa</taxon>
        <taxon>Ecdysozoa</taxon>
        <taxon>Arthropoda</taxon>
        <taxon>Hexapoda</taxon>
        <taxon>Insecta</taxon>
        <taxon>Pterygota</taxon>
        <taxon>Neoptera</taxon>
        <taxon>Endopterygota</taxon>
        <taxon>Coleoptera</taxon>
        <taxon>Polyphaga</taxon>
        <taxon>Cucujiformia</taxon>
        <taxon>Chrysomeloidea</taxon>
        <taxon>Chrysomelidae</taxon>
        <taxon>Bruchinae</taxon>
        <taxon>Bruchini</taxon>
        <taxon>Acanthoscelides</taxon>
    </lineage>
</organism>
<evidence type="ECO:0000313" key="1">
    <source>
        <dbReference type="EMBL" id="CAH1965859.1"/>
    </source>
</evidence>